<evidence type="ECO:0000256" key="2">
    <source>
        <dbReference type="ARBA" id="ARBA00004448"/>
    </source>
</evidence>
<evidence type="ECO:0000256" key="18">
    <source>
        <dbReference type="ARBA" id="ARBA00049551"/>
    </source>
</evidence>
<proteinExistence type="inferred from homology"/>
<gene>
    <name evidence="20" type="primary">nad2</name>
</gene>
<evidence type="ECO:0000256" key="8">
    <source>
        <dbReference type="ARBA" id="ARBA00022692"/>
    </source>
</evidence>
<dbReference type="EMBL" id="MG923490">
    <property type="protein sequence ID" value="AZL93178.1"/>
    <property type="molecule type" value="Genomic_DNA"/>
</dbReference>
<dbReference type="GO" id="GO:0008137">
    <property type="term" value="F:NADH dehydrogenase (ubiquinone) activity"/>
    <property type="evidence" value="ECO:0007669"/>
    <property type="project" value="UniProtKB-EC"/>
</dbReference>
<keyword evidence="11" id="KW-0249">Electron transport</keyword>
<evidence type="ECO:0000256" key="11">
    <source>
        <dbReference type="ARBA" id="ARBA00022982"/>
    </source>
</evidence>
<evidence type="ECO:0000256" key="17">
    <source>
        <dbReference type="ARBA" id="ARBA00031028"/>
    </source>
</evidence>
<dbReference type="GO" id="GO:0005743">
    <property type="term" value="C:mitochondrial inner membrane"/>
    <property type="evidence" value="ECO:0007669"/>
    <property type="project" value="UniProtKB-SubCell"/>
</dbReference>
<comment type="subcellular location">
    <subcellularLocation>
        <location evidence="2">Mitochondrion inner membrane</location>
        <topology evidence="2">Multi-pass membrane protein</topology>
    </subcellularLocation>
</comment>
<evidence type="ECO:0000256" key="4">
    <source>
        <dbReference type="ARBA" id="ARBA00012944"/>
    </source>
</evidence>
<keyword evidence="12 19" id="KW-1133">Transmembrane helix</keyword>
<keyword evidence="16 19" id="KW-0472">Membrane</keyword>
<feature type="transmembrane region" description="Helical" evidence="19">
    <location>
        <begin position="63"/>
        <end position="88"/>
    </location>
</feature>
<evidence type="ECO:0000313" key="20">
    <source>
        <dbReference type="EMBL" id="AZL93178.1"/>
    </source>
</evidence>
<feature type="transmembrane region" description="Helical" evidence="19">
    <location>
        <begin position="176"/>
        <end position="194"/>
    </location>
</feature>
<dbReference type="GO" id="GO:0006120">
    <property type="term" value="P:mitochondrial electron transport, NADH to ubiquinone"/>
    <property type="evidence" value="ECO:0007669"/>
    <property type="project" value="TreeGrafter"/>
</dbReference>
<evidence type="ECO:0000256" key="14">
    <source>
        <dbReference type="ARBA" id="ARBA00023075"/>
    </source>
</evidence>
<dbReference type="PANTHER" id="PTHR46552">
    <property type="entry name" value="NADH-UBIQUINONE OXIDOREDUCTASE CHAIN 2"/>
    <property type="match status" value="1"/>
</dbReference>
<feature type="transmembrane region" description="Helical" evidence="19">
    <location>
        <begin position="325"/>
        <end position="345"/>
    </location>
</feature>
<sequence length="346" mass="41491">MKLMINKSNYLIFMFYPILITSIIMNLSSSSWLMTWMLIELNLLSFIPIMLNQTKLKNNSIMMKYYVIQTFSSIIMLFSLSFSMIIFINQLKTLMFWSMMMKLGLPPFHNWFINIMKKNSWLICAIISTIQKVIPILILSFFMFSNNLMIIILILLMFFLLINMSKFFNSSSMKLIMSYSSIINSFWIIITSLFNKFIMILFMSIYFLSTWFIMYIFKMMKIKLLNNLMNSQLSKWMYMILMMSMIISAIPPSLMFTMKLMMIYLNLLNKYILLILIIISSISVIIYFRLFFKIMLMKNFLNKINMFTKIIQNQYFKKKIMMNSMIFMMISINMFLLFSSLTYLLN</sequence>
<keyword evidence="13" id="KW-0520">NAD</keyword>
<evidence type="ECO:0000256" key="13">
    <source>
        <dbReference type="ARBA" id="ARBA00023027"/>
    </source>
</evidence>
<organism evidence="20">
    <name type="scientific">Dendrocerus sp. ZJUH_2016009</name>
    <dbReference type="NCBI Taxonomy" id="2491154"/>
    <lineage>
        <taxon>Eukaryota</taxon>
        <taxon>Metazoa</taxon>
        <taxon>Ecdysozoa</taxon>
        <taxon>Arthropoda</taxon>
        <taxon>Hexapoda</taxon>
        <taxon>Insecta</taxon>
        <taxon>Pterygota</taxon>
        <taxon>Neoptera</taxon>
        <taxon>Endopterygota</taxon>
        <taxon>Hymenoptera</taxon>
        <taxon>Apocrita</taxon>
        <taxon>Ceraphronoidea</taxon>
        <taxon>Megaspilidae</taxon>
        <taxon>Dendrocerus</taxon>
    </lineage>
</organism>
<evidence type="ECO:0000256" key="16">
    <source>
        <dbReference type="ARBA" id="ARBA00023136"/>
    </source>
</evidence>
<accession>A0A3Q8U9Y4</accession>
<name>A0A3Q8U9Y4_9HYME</name>
<keyword evidence="9" id="KW-0999">Mitochondrion inner membrane</keyword>
<dbReference type="EC" id="7.1.1.2" evidence="4"/>
<feature type="transmembrane region" description="Helical" evidence="19">
    <location>
        <begin position="9"/>
        <end position="27"/>
    </location>
</feature>
<geneLocation type="mitochondrion" evidence="20"/>
<evidence type="ECO:0000256" key="5">
    <source>
        <dbReference type="ARBA" id="ARBA00021008"/>
    </source>
</evidence>
<evidence type="ECO:0000256" key="1">
    <source>
        <dbReference type="ARBA" id="ARBA00003257"/>
    </source>
</evidence>
<keyword evidence="6" id="KW-0813">Transport</keyword>
<evidence type="ECO:0000256" key="12">
    <source>
        <dbReference type="ARBA" id="ARBA00022989"/>
    </source>
</evidence>
<feature type="transmembrane region" description="Helical" evidence="19">
    <location>
        <begin position="33"/>
        <end position="51"/>
    </location>
</feature>
<keyword evidence="8 19" id="KW-0812">Transmembrane</keyword>
<keyword evidence="10" id="KW-1278">Translocase</keyword>
<feature type="transmembrane region" description="Helical" evidence="19">
    <location>
        <begin position="120"/>
        <end position="142"/>
    </location>
</feature>
<feature type="transmembrane region" description="Helical" evidence="19">
    <location>
        <begin position="271"/>
        <end position="292"/>
    </location>
</feature>
<keyword evidence="7" id="KW-0679">Respiratory chain</keyword>
<evidence type="ECO:0000256" key="9">
    <source>
        <dbReference type="ARBA" id="ARBA00022792"/>
    </source>
</evidence>
<evidence type="ECO:0000256" key="6">
    <source>
        <dbReference type="ARBA" id="ARBA00022448"/>
    </source>
</evidence>
<protein>
    <recommendedName>
        <fullName evidence="5">NADH-ubiquinone oxidoreductase chain 2</fullName>
        <ecNumber evidence="4">7.1.1.2</ecNumber>
    </recommendedName>
    <alternativeName>
        <fullName evidence="17">NADH dehydrogenase subunit 2</fullName>
    </alternativeName>
</protein>
<keyword evidence="15 20" id="KW-0496">Mitochondrion</keyword>
<evidence type="ECO:0000256" key="19">
    <source>
        <dbReference type="SAM" id="Phobius"/>
    </source>
</evidence>
<feature type="transmembrane region" description="Helical" evidence="19">
    <location>
        <begin position="200"/>
        <end position="217"/>
    </location>
</feature>
<evidence type="ECO:0000256" key="3">
    <source>
        <dbReference type="ARBA" id="ARBA00007012"/>
    </source>
</evidence>
<dbReference type="InterPro" id="IPR050175">
    <property type="entry name" value="Complex_I_Subunit_2"/>
</dbReference>
<feature type="transmembrane region" description="Helical" evidence="19">
    <location>
        <begin position="94"/>
        <end position="113"/>
    </location>
</feature>
<evidence type="ECO:0000256" key="15">
    <source>
        <dbReference type="ARBA" id="ARBA00023128"/>
    </source>
</evidence>
<comment type="similarity">
    <text evidence="3">Belongs to the complex I subunit 2 family.</text>
</comment>
<dbReference type="AlphaFoldDB" id="A0A3Q8U9Y4"/>
<evidence type="ECO:0000256" key="10">
    <source>
        <dbReference type="ARBA" id="ARBA00022967"/>
    </source>
</evidence>
<feature type="transmembrane region" description="Helical" evidence="19">
    <location>
        <begin position="148"/>
        <end position="164"/>
    </location>
</feature>
<comment type="catalytic activity">
    <reaction evidence="18">
        <text>a ubiquinone + NADH + 5 H(+)(in) = a ubiquinol + NAD(+) + 4 H(+)(out)</text>
        <dbReference type="Rhea" id="RHEA:29091"/>
        <dbReference type="Rhea" id="RHEA-COMP:9565"/>
        <dbReference type="Rhea" id="RHEA-COMP:9566"/>
        <dbReference type="ChEBI" id="CHEBI:15378"/>
        <dbReference type="ChEBI" id="CHEBI:16389"/>
        <dbReference type="ChEBI" id="CHEBI:17976"/>
        <dbReference type="ChEBI" id="CHEBI:57540"/>
        <dbReference type="ChEBI" id="CHEBI:57945"/>
        <dbReference type="EC" id="7.1.1.2"/>
    </reaction>
</comment>
<keyword evidence="14" id="KW-0830">Ubiquinone</keyword>
<feature type="transmembrane region" description="Helical" evidence="19">
    <location>
        <begin position="238"/>
        <end position="265"/>
    </location>
</feature>
<evidence type="ECO:0000256" key="7">
    <source>
        <dbReference type="ARBA" id="ARBA00022660"/>
    </source>
</evidence>
<dbReference type="PANTHER" id="PTHR46552:SF1">
    <property type="entry name" value="NADH-UBIQUINONE OXIDOREDUCTASE CHAIN 2"/>
    <property type="match status" value="1"/>
</dbReference>
<reference evidence="20" key="1">
    <citation type="journal article" date="2018" name="Mol. Phylogenet. Evol.">
        <title>Mitochondrial phylogenomics of the Hymenoptera.</title>
        <authorList>
            <person name="Tang P."/>
            <person name="Zhu J.C."/>
            <person name="Zheng B.Y."/>
            <person name="Wei S.J."/>
            <person name="Sharkey M."/>
            <person name="Chen X.X."/>
            <person name="Vogler A.P."/>
        </authorList>
    </citation>
    <scope>NUCLEOTIDE SEQUENCE</scope>
</reference>
<comment type="function">
    <text evidence="1">Core subunit of the mitochondrial membrane respiratory chain NADH dehydrogenase (Complex I) that is believed to belong to the minimal assembly required for catalysis. Complex I functions in the transfer of electrons from NADH to the respiratory chain. The immediate electron acceptor for the enzyme is believed to be ubiquinone.</text>
</comment>